<dbReference type="InterPro" id="IPR013221">
    <property type="entry name" value="Mur_ligase_cen"/>
</dbReference>
<feature type="non-terminal residue" evidence="12">
    <location>
        <position position="347"/>
    </location>
</feature>
<dbReference type="GO" id="GO:0005524">
    <property type="term" value="F:ATP binding"/>
    <property type="evidence" value="ECO:0007669"/>
    <property type="project" value="UniProtKB-KW"/>
</dbReference>
<name>A0A0G0QK63_9BACT</name>
<keyword evidence="8" id="KW-0961">Cell wall biogenesis/degradation</keyword>
<dbReference type="SUPFAM" id="SSF53623">
    <property type="entry name" value="MurD-like peptide ligases, catalytic domain"/>
    <property type="match status" value="1"/>
</dbReference>
<accession>A0A0G0QK63</accession>
<proteinExistence type="predicted"/>
<dbReference type="GO" id="GO:0016881">
    <property type="term" value="F:acid-amino acid ligase activity"/>
    <property type="evidence" value="ECO:0007669"/>
    <property type="project" value="InterPro"/>
</dbReference>
<evidence type="ECO:0000256" key="5">
    <source>
        <dbReference type="ARBA" id="ARBA00022960"/>
    </source>
</evidence>
<dbReference type="AlphaFoldDB" id="A0A0G0QK63"/>
<dbReference type="Pfam" id="PF08245">
    <property type="entry name" value="Mur_ligase_M"/>
    <property type="match status" value="1"/>
</dbReference>
<sequence length="347" mass="38647">MIWLPTDIIIDMHIPKKVHFMGIGGSGMSGVAMLAEKMGYEISGCDLEGETAYAGGIFKGHNTDHIKDVDLLVVSPAVYYQNKDNPELLLGEKRKIVITWQEFLGKYLTEGKKVICIAGTHGKSTTTAMAGSLLVDAGLDPLVLVGARVPVWNGNARFGKGEYFVIEADEFNNNFLNYHPDIAVINNIEFDHPDFFKSEKEVRESFDKFINNLKGERVLITQKDSPARHFELKIFGEHNQKNANMVYLLGKKLGIPEETIVKSIENFAGIERRMELVGDCAGIKVYDDYAHHPTAIKTTLEGVRVNYPKAKILAIIEPHGYKRTKALLSEYNGVFDSADKVVVGPIF</sequence>
<dbReference type="InterPro" id="IPR050061">
    <property type="entry name" value="MurCDEF_pg_biosynth"/>
</dbReference>
<dbReference type="PANTHER" id="PTHR43445:SF3">
    <property type="entry name" value="UDP-N-ACETYLMURAMATE--L-ALANINE LIGASE"/>
    <property type="match status" value="1"/>
</dbReference>
<protein>
    <submittedName>
        <fullName evidence="12">UDP-N-acetylmuramate-L-alanine ligase</fullName>
    </submittedName>
</protein>
<evidence type="ECO:0000256" key="1">
    <source>
        <dbReference type="ARBA" id="ARBA00022598"/>
    </source>
</evidence>
<keyword evidence="1 12" id="KW-0436">Ligase</keyword>
<organism evidence="12 13">
    <name type="scientific">Candidatus Woesebacteria bacterium GW2011_GWB1_40_12</name>
    <dbReference type="NCBI Taxonomy" id="1618576"/>
    <lineage>
        <taxon>Bacteria</taxon>
        <taxon>Candidatus Woeseibacteriota</taxon>
    </lineage>
</organism>
<evidence type="ECO:0000256" key="3">
    <source>
        <dbReference type="ARBA" id="ARBA00022741"/>
    </source>
</evidence>
<evidence type="ECO:0000259" key="9">
    <source>
        <dbReference type="Pfam" id="PF01225"/>
    </source>
</evidence>
<feature type="domain" description="Mur ligase C-terminal" evidence="10">
    <location>
        <begin position="272"/>
        <end position="343"/>
    </location>
</feature>
<dbReference type="Gene3D" id="3.40.50.720">
    <property type="entry name" value="NAD(P)-binding Rossmann-like Domain"/>
    <property type="match status" value="1"/>
</dbReference>
<dbReference type="Proteomes" id="UP000034215">
    <property type="component" value="Unassembled WGS sequence"/>
</dbReference>
<dbReference type="Gene3D" id="3.90.190.20">
    <property type="entry name" value="Mur ligase, C-terminal domain"/>
    <property type="match status" value="1"/>
</dbReference>
<evidence type="ECO:0000256" key="4">
    <source>
        <dbReference type="ARBA" id="ARBA00022840"/>
    </source>
</evidence>
<dbReference type="Pfam" id="PF01225">
    <property type="entry name" value="Mur_ligase"/>
    <property type="match status" value="1"/>
</dbReference>
<feature type="domain" description="Mur ligase central" evidence="11">
    <location>
        <begin position="117"/>
        <end position="228"/>
    </location>
</feature>
<keyword evidence="3" id="KW-0547">Nucleotide-binding</keyword>
<evidence type="ECO:0000256" key="7">
    <source>
        <dbReference type="ARBA" id="ARBA00023306"/>
    </source>
</evidence>
<keyword evidence="4" id="KW-0067">ATP-binding</keyword>
<comment type="caution">
    <text evidence="12">The sequence shown here is derived from an EMBL/GenBank/DDBJ whole genome shotgun (WGS) entry which is preliminary data.</text>
</comment>
<dbReference type="GO" id="GO:0008360">
    <property type="term" value="P:regulation of cell shape"/>
    <property type="evidence" value="ECO:0007669"/>
    <property type="project" value="UniProtKB-KW"/>
</dbReference>
<dbReference type="InterPro" id="IPR004101">
    <property type="entry name" value="Mur_ligase_C"/>
</dbReference>
<dbReference type="PANTHER" id="PTHR43445">
    <property type="entry name" value="UDP-N-ACETYLMURAMATE--L-ALANINE LIGASE-RELATED"/>
    <property type="match status" value="1"/>
</dbReference>
<keyword evidence="7" id="KW-0131">Cell cycle</keyword>
<gene>
    <name evidence="12" type="ORF">UT76_C0039G0008</name>
</gene>
<evidence type="ECO:0000259" key="11">
    <source>
        <dbReference type="Pfam" id="PF08245"/>
    </source>
</evidence>
<evidence type="ECO:0000313" key="12">
    <source>
        <dbReference type="EMBL" id="KKR40789.1"/>
    </source>
</evidence>
<evidence type="ECO:0000313" key="13">
    <source>
        <dbReference type="Proteomes" id="UP000034215"/>
    </source>
</evidence>
<dbReference type="GO" id="GO:0071555">
    <property type="term" value="P:cell wall organization"/>
    <property type="evidence" value="ECO:0007669"/>
    <property type="project" value="UniProtKB-KW"/>
</dbReference>
<dbReference type="GO" id="GO:0009252">
    <property type="term" value="P:peptidoglycan biosynthetic process"/>
    <property type="evidence" value="ECO:0007669"/>
    <property type="project" value="UniProtKB-KW"/>
</dbReference>
<evidence type="ECO:0000256" key="2">
    <source>
        <dbReference type="ARBA" id="ARBA00022618"/>
    </source>
</evidence>
<dbReference type="InterPro" id="IPR036615">
    <property type="entry name" value="Mur_ligase_C_dom_sf"/>
</dbReference>
<evidence type="ECO:0000256" key="8">
    <source>
        <dbReference type="ARBA" id="ARBA00023316"/>
    </source>
</evidence>
<keyword evidence="5" id="KW-0133">Cell shape</keyword>
<dbReference type="SUPFAM" id="SSF53244">
    <property type="entry name" value="MurD-like peptide ligases, peptide-binding domain"/>
    <property type="match status" value="1"/>
</dbReference>
<feature type="domain" description="Mur ligase N-terminal catalytic" evidence="9">
    <location>
        <begin position="17"/>
        <end position="106"/>
    </location>
</feature>
<keyword evidence="2" id="KW-0132">Cell division</keyword>
<dbReference type="GO" id="GO:0051301">
    <property type="term" value="P:cell division"/>
    <property type="evidence" value="ECO:0007669"/>
    <property type="project" value="UniProtKB-KW"/>
</dbReference>
<keyword evidence="6" id="KW-0573">Peptidoglycan synthesis</keyword>
<evidence type="ECO:0000256" key="6">
    <source>
        <dbReference type="ARBA" id="ARBA00022984"/>
    </source>
</evidence>
<dbReference type="Gene3D" id="3.40.1190.10">
    <property type="entry name" value="Mur-like, catalytic domain"/>
    <property type="match status" value="2"/>
</dbReference>
<dbReference type="InterPro" id="IPR000713">
    <property type="entry name" value="Mur_ligase_N"/>
</dbReference>
<dbReference type="SUPFAM" id="SSF51984">
    <property type="entry name" value="MurCD N-terminal domain"/>
    <property type="match status" value="1"/>
</dbReference>
<evidence type="ECO:0000259" key="10">
    <source>
        <dbReference type="Pfam" id="PF02875"/>
    </source>
</evidence>
<dbReference type="Pfam" id="PF02875">
    <property type="entry name" value="Mur_ligase_C"/>
    <property type="match status" value="1"/>
</dbReference>
<dbReference type="InterPro" id="IPR036565">
    <property type="entry name" value="Mur-like_cat_sf"/>
</dbReference>
<dbReference type="EMBL" id="LBYA01000039">
    <property type="protein sequence ID" value="KKR40789.1"/>
    <property type="molecule type" value="Genomic_DNA"/>
</dbReference>
<reference evidence="12 13" key="1">
    <citation type="journal article" date="2015" name="Nature">
        <title>rRNA introns, odd ribosomes, and small enigmatic genomes across a large radiation of phyla.</title>
        <authorList>
            <person name="Brown C.T."/>
            <person name="Hug L.A."/>
            <person name="Thomas B.C."/>
            <person name="Sharon I."/>
            <person name="Castelle C.J."/>
            <person name="Singh A."/>
            <person name="Wilkins M.J."/>
            <person name="Williams K.H."/>
            <person name="Banfield J.F."/>
        </authorList>
    </citation>
    <scope>NUCLEOTIDE SEQUENCE [LARGE SCALE GENOMIC DNA]</scope>
</reference>